<dbReference type="EMBL" id="VLYX01000012">
    <property type="protein sequence ID" value="MDR4326944.1"/>
    <property type="molecule type" value="Genomic_DNA"/>
</dbReference>
<proteinExistence type="predicted"/>
<dbReference type="Pfam" id="PF01636">
    <property type="entry name" value="APH"/>
    <property type="match status" value="1"/>
</dbReference>
<protein>
    <submittedName>
        <fullName evidence="2 3">Aminoglycoside phosphotransferase</fullName>
    </submittedName>
</protein>
<name>A0AAJ3RBK7_9BACI</name>
<evidence type="ECO:0000313" key="4">
    <source>
        <dbReference type="Proteomes" id="UP000221918"/>
    </source>
</evidence>
<accession>A0AAJ3RBK7</accession>
<dbReference type="InterPro" id="IPR011009">
    <property type="entry name" value="Kinase-like_dom_sf"/>
</dbReference>
<reference evidence="2" key="2">
    <citation type="submission" date="2019-07" db="EMBL/GenBank/DDBJ databases">
        <title>Phylogenomic Reclassification of ATCC Bacillus Strains and Various Taxa within the Genus Bacillus.</title>
        <authorList>
            <person name="Riojas M.A."/>
            <person name="Frank A.M."/>
            <person name="Fenn S.L."/>
            <person name="King S.P."/>
            <person name="Brower S.M."/>
            <person name="Hazbon M.H."/>
        </authorList>
    </citation>
    <scope>NUCLEOTIDE SEQUENCE</scope>
    <source>
        <strain evidence="2">NR-12239</strain>
    </source>
</reference>
<dbReference type="RefSeq" id="WP_018766264.1">
    <property type="nucleotide sequence ID" value="NZ_CM000743.1"/>
</dbReference>
<gene>
    <name evidence="3" type="ORF">COF81_23805</name>
    <name evidence="2" type="ORF">FOS08_13655</name>
</gene>
<dbReference type="Gene3D" id="3.90.1200.10">
    <property type="match status" value="1"/>
</dbReference>
<comment type="caution">
    <text evidence="3">The sequence shown here is derived from an EMBL/GenBank/DDBJ whole genome shotgun (WGS) entry which is preliminary data.</text>
</comment>
<sequence>MNISEIIEQLVVNEVITDYPKGYKKLTGGTTSRLYLIEGKEQCVIKLNEPKVIEEEAYFLNFYENESIFPKLLYVDPLNRYMVYSFIPGSTSYDVGNKRDALCTLVQGVINKYKVAMKMDQWGWKEGPVDSWQDFLLNRVMEANENVKSYITQEEFHSVLKLVHSPNRTAHSNQPYVLHGDCGFHNFIFKEHKLYGVIDPLPVLGDPIYDLIYAFCSTPKDLTRETIDEIVEKSIFHNRERKFLYEEVVIVLYCRLDACMRHHPEDLEAYLKAWRYWMNLIHEQ</sequence>
<feature type="domain" description="Aminoglycoside phosphotransferase" evidence="1">
    <location>
        <begin position="24"/>
        <end position="232"/>
    </location>
</feature>
<dbReference type="EMBL" id="NUTL01000116">
    <property type="protein sequence ID" value="PHE90483.1"/>
    <property type="molecule type" value="Genomic_DNA"/>
</dbReference>
<evidence type="ECO:0000313" key="3">
    <source>
        <dbReference type="EMBL" id="PHE90483.1"/>
    </source>
</evidence>
<dbReference type="AlphaFoldDB" id="A0AAJ3RBK7"/>
<evidence type="ECO:0000313" key="2">
    <source>
        <dbReference type="EMBL" id="MDR4326944.1"/>
    </source>
</evidence>
<dbReference type="Gene3D" id="3.30.200.150">
    <property type="match status" value="1"/>
</dbReference>
<reference evidence="3 4" key="1">
    <citation type="submission" date="2017-09" db="EMBL/GenBank/DDBJ databases">
        <title>Large-scale bioinformatics analysis of Bacillus genomes uncovers conserved roles of natural products in bacterial physiology.</title>
        <authorList>
            <consortium name="Agbiome Team Llc"/>
            <person name="Bleich R.M."/>
            <person name="Grubbs K.J."/>
            <person name="Santa Maria K.C."/>
            <person name="Allen S.E."/>
            <person name="Farag S."/>
            <person name="Shank E.A."/>
            <person name="Bowers A."/>
        </authorList>
    </citation>
    <scope>NUCLEOTIDE SEQUENCE [LARGE SCALE GENOMIC DNA]</scope>
    <source>
        <strain evidence="3 4">AFS037265</strain>
    </source>
</reference>
<dbReference type="SUPFAM" id="SSF56112">
    <property type="entry name" value="Protein kinase-like (PK-like)"/>
    <property type="match status" value="1"/>
</dbReference>
<organism evidence="3 4">
    <name type="scientific">Bacillus pseudomycoides</name>
    <dbReference type="NCBI Taxonomy" id="64104"/>
    <lineage>
        <taxon>Bacteria</taxon>
        <taxon>Bacillati</taxon>
        <taxon>Bacillota</taxon>
        <taxon>Bacilli</taxon>
        <taxon>Bacillales</taxon>
        <taxon>Bacillaceae</taxon>
        <taxon>Bacillus</taxon>
        <taxon>Bacillus cereus group</taxon>
    </lineage>
</organism>
<evidence type="ECO:0000259" key="1">
    <source>
        <dbReference type="Pfam" id="PF01636"/>
    </source>
</evidence>
<dbReference type="Proteomes" id="UP000221918">
    <property type="component" value="Unassembled WGS sequence"/>
</dbReference>
<dbReference type="Proteomes" id="UP001248134">
    <property type="component" value="Unassembled WGS sequence"/>
</dbReference>
<dbReference type="InterPro" id="IPR002575">
    <property type="entry name" value="Aminoglycoside_PTrfase"/>
</dbReference>